<evidence type="ECO:0000313" key="4">
    <source>
        <dbReference type="Proteomes" id="UP001292094"/>
    </source>
</evidence>
<dbReference type="PANTHER" id="PTHR24260:SF132">
    <property type="entry name" value="PEPTIDASE S1 DOMAIN-CONTAINING PROTEIN"/>
    <property type="match status" value="1"/>
</dbReference>
<protein>
    <recommendedName>
        <fullName evidence="2">Peptidase S1 domain-containing protein</fullName>
    </recommendedName>
</protein>
<dbReference type="InterPro" id="IPR001254">
    <property type="entry name" value="Trypsin_dom"/>
</dbReference>
<sequence length="330" mass="37164">METGSSRTWQIWVLLLVSFPGSSLQDINIARDSIMNDNDDNLSFPHHTSTNIIYPPNNPKYNPDFLKHFYSYKYPPAIPGDPLVRPTVGEDDNKGFTEDVSVRFPWTVLITLDQHQCVATIIASSWLVTTAECALAAATSGRVDVLTNNGRHFKALRGIPHPQFGPGDHYANVGLIEMKEPILMKEKVVAPICTLKPGGKDLYYTKPYVTTSPKKVGTRLTQRTVKGQFFRSPLCNERFHDEGRRLRNDQACSILDNIYQYLQCGRDDGAPWMLKMEGKWTLVGVSMMSEKYCASAGVTSQDSRVDLVNLRHYRTWIDNNIEVSGKSTIC</sequence>
<comment type="caution">
    <text evidence="3">The sequence shown here is derived from an EMBL/GenBank/DDBJ whole genome shotgun (WGS) entry which is preliminary data.</text>
</comment>
<accession>A0AAE1UDT6</accession>
<reference evidence="3" key="1">
    <citation type="submission" date="2023-11" db="EMBL/GenBank/DDBJ databases">
        <title>Genome assemblies of two species of porcelain crab, Petrolisthes cinctipes and Petrolisthes manimaculis (Anomura: Porcellanidae).</title>
        <authorList>
            <person name="Angst P."/>
        </authorList>
    </citation>
    <scope>NUCLEOTIDE SEQUENCE</scope>
    <source>
        <strain evidence="3">PB745_02</strain>
        <tissue evidence="3">Gill</tissue>
    </source>
</reference>
<evidence type="ECO:0000313" key="3">
    <source>
        <dbReference type="EMBL" id="KAK4315004.1"/>
    </source>
</evidence>
<dbReference type="InterPro" id="IPR009003">
    <property type="entry name" value="Peptidase_S1_PA"/>
</dbReference>
<dbReference type="GO" id="GO:0006508">
    <property type="term" value="P:proteolysis"/>
    <property type="evidence" value="ECO:0007669"/>
    <property type="project" value="InterPro"/>
</dbReference>
<dbReference type="InterPro" id="IPR043504">
    <property type="entry name" value="Peptidase_S1_PA_chymotrypsin"/>
</dbReference>
<proteinExistence type="predicted"/>
<dbReference type="AlphaFoldDB" id="A0AAE1UDT6"/>
<dbReference type="Pfam" id="PF00089">
    <property type="entry name" value="Trypsin"/>
    <property type="match status" value="1"/>
</dbReference>
<name>A0AAE1UDT6_9EUCA</name>
<dbReference type="EMBL" id="JAWZYT010001162">
    <property type="protein sequence ID" value="KAK4315004.1"/>
    <property type="molecule type" value="Genomic_DNA"/>
</dbReference>
<evidence type="ECO:0000259" key="2">
    <source>
        <dbReference type="PROSITE" id="PS50240"/>
    </source>
</evidence>
<dbReference type="Proteomes" id="UP001292094">
    <property type="component" value="Unassembled WGS sequence"/>
</dbReference>
<gene>
    <name evidence="3" type="ORF">Pmani_013745</name>
</gene>
<evidence type="ECO:0000256" key="1">
    <source>
        <dbReference type="SAM" id="SignalP"/>
    </source>
</evidence>
<keyword evidence="4" id="KW-1185">Reference proteome</keyword>
<dbReference type="GO" id="GO:0004252">
    <property type="term" value="F:serine-type endopeptidase activity"/>
    <property type="evidence" value="ECO:0007669"/>
    <property type="project" value="InterPro"/>
</dbReference>
<feature type="chain" id="PRO_5042239614" description="Peptidase S1 domain-containing protein" evidence="1">
    <location>
        <begin position="25"/>
        <end position="330"/>
    </location>
</feature>
<dbReference type="Gene3D" id="2.40.10.10">
    <property type="entry name" value="Trypsin-like serine proteases"/>
    <property type="match status" value="1"/>
</dbReference>
<dbReference type="InterPro" id="IPR051333">
    <property type="entry name" value="CLIP_Serine_Protease"/>
</dbReference>
<dbReference type="PANTHER" id="PTHR24260">
    <property type="match status" value="1"/>
</dbReference>
<keyword evidence="1" id="KW-0732">Signal</keyword>
<feature type="signal peptide" evidence="1">
    <location>
        <begin position="1"/>
        <end position="24"/>
    </location>
</feature>
<organism evidence="3 4">
    <name type="scientific">Petrolisthes manimaculis</name>
    <dbReference type="NCBI Taxonomy" id="1843537"/>
    <lineage>
        <taxon>Eukaryota</taxon>
        <taxon>Metazoa</taxon>
        <taxon>Ecdysozoa</taxon>
        <taxon>Arthropoda</taxon>
        <taxon>Crustacea</taxon>
        <taxon>Multicrustacea</taxon>
        <taxon>Malacostraca</taxon>
        <taxon>Eumalacostraca</taxon>
        <taxon>Eucarida</taxon>
        <taxon>Decapoda</taxon>
        <taxon>Pleocyemata</taxon>
        <taxon>Anomura</taxon>
        <taxon>Galatheoidea</taxon>
        <taxon>Porcellanidae</taxon>
        <taxon>Petrolisthes</taxon>
    </lineage>
</organism>
<feature type="domain" description="Peptidase S1" evidence="2">
    <location>
        <begin position="87"/>
        <end position="322"/>
    </location>
</feature>
<dbReference type="SUPFAM" id="SSF50494">
    <property type="entry name" value="Trypsin-like serine proteases"/>
    <property type="match status" value="1"/>
</dbReference>
<dbReference type="PROSITE" id="PS50240">
    <property type="entry name" value="TRYPSIN_DOM"/>
    <property type="match status" value="1"/>
</dbReference>
<dbReference type="SMART" id="SM00020">
    <property type="entry name" value="Tryp_SPc"/>
    <property type="match status" value="1"/>
</dbReference>